<gene>
    <name evidence="7" type="ORF">GTQ45_12505</name>
</gene>
<keyword evidence="5 6" id="KW-0472">Membrane</keyword>
<feature type="transmembrane region" description="Helical" evidence="6">
    <location>
        <begin position="164"/>
        <end position="183"/>
    </location>
</feature>
<keyword evidence="8" id="KW-1185">Reference proteome</keyword>
<dbReference type="InterPro" id="IPR001727">
    <property type="entry name" value="GDT1-like"/>
</dbReference>
<organism evidence="7 8">
    <name type="scientific">Pyruvatibacter mobilis</name>
    <dbReference type="NCBI Taxonomy" id="1712261"/>
    <lineage>
        <taxon>Bacteria</taxon>
        <taxon>Pseudomonadati</taxon>
        <taxon>Pseudomonadota</taxon>
        <taxon>Alphaproteobacteria</taxon>
        <taxon>Hyphomicrobiales</taxon>
        <taxon>Parvibaculaceae</taxon>
        <taxon>Pyruvatibacter</taxon>
    </lineage>
</organism>
<protein>
    <recommendedName>
        <fullName evidence="6">GDT1 family protein</fullName>
    </recommendedName>
</protein>
<dbReference type="Proteomes" id="UP000470384">
    <property type="component" value="Unassembled WGS sequence"/>
</dbReference>
<evidence type="ECO:0000313" key="8">
    <source>
        <dbReference type="Proteomes" id="UP000470384"/>
    </source>
</evidence>
<reference evidence="7 8" key="1">
    <citation type="journal article" date="2016" name="Int. J. Syst. Evol. Microbiol.">
        <title>Pyruvatibacter mobilis gen. nov., sp. nov., a marine bacterium from the culture broth of Picochlorum sp. 122.</title>
        <authorList>
            <person name="Wang G."/>
            <person name="Tang M."/>
            <person name="Wu H."/>
            <person name="Dai S."/>
            <person name="Li T."/>
            <person name="Chen C."/>
            <person name="He H."/>
            <person name="Fan J."/>
            <person name="Xiang W."/>
            <person name="Li X."/>
        </authorList>
    </citation>
    <scope>NUCLEOTIDE SEQUENCE [LARGE SCALE GENOMIC DNA]</scope>
    <source>
        <strain evidence="7 8">GYP-11</strain>
    </source>
</reference>
<dbReference type="OrthoDB" id="9801356at2"/>
<dbReference type="PANTHER" id="PTHR12608">
    <property type="entry name" value="TRANSMEMBRANE PROTEIN HTP-1 RELATED"/>
    <property type="match status" value="1"/>
</dbReference>
<dbReference type="EMBL" id="WXYQ01000009">
    <property type="protein sequence ID" value="NBG96556.1"/>
    <property type="molecule type" value="Genomic_DNA"/>
</dbReference>
<dbReference type="GO" id="GO:0016020">
    <property type="term" value="C:membrane"/>
    <property type="evidence" value="ECO:0007669"/>
    <property type="project" value="UniProtKB-SubCell"/>
</dbReference>
<sequence length="186" mass="19577">MEAFLSATALVAIAEIGDKTQLLALLLAARFRAPLTIIAGILAATLANHAAAAWAGSTVAMLVDAQWFTYAVAAGFFAMALWVLIPDKPDAPARLDRYGGPFMATLVLFFLAEIGDKTQIATIALAAQHQDVLLVTLGTTLGMLLANVPAVLLGHKAVDHLPLTAIRIASALLFAATGAWMLWRMA</sequence>
<accession>A0A845QEA3</accession>
<feature type="transmembrane region" description="Helical" evidence="6">
    <location>
        <begin position="67"/>
        <end position="85"/>
    </location>
</feature>
<evidence type="ECO:0000256" key="2">
    <source>
        <dbReference type="ARBA" id="ARBA00009190"/>
    </source>
</evidence>
<dbReference type="PANTHER" id="PTHR12608:SF1">
    <property type="entry name" value="TRANSMEMBRANE PROTEIN 165"/>
    <property type="match status" value="1"/>
</dbReference>
<feature type="transmembrane region" description="Helical" evidence="6">
    <location>
        <begin position="132"/>
        <end position="152"/>
    </location>
</feature>
<evidence type="ECO:0000256" key="3">
    <source>
        <dbReference type="ARBA" id="ARBA00022692"/>
    </source>
</evidence>
<dbReference type="GeneID" id="300654081"/>
<evidence type="ECO:0000256" key="1">
    <source>
        <dbReference type="ARBA" id="ARBA00004141"/>
    </source>
</evidence>
<name>A0A845QEA3_9HYPH</name>
<comment type="similarity">
    <text evidence="2 6">Belongs to the GDT1 family.</text>
</comment>
<evidence type="ECO:0000256" key="4">
    <source>
        <dbReference type="ARBA" id="ARBA00022989"/>
    </source>
</evidence>
<comment type="subcellular location">
    <subcellularLocation>
        <location evidence="1 6">Membrane</location>
        <topology evidence="1 6">Multi-pass membrane protein</topology>
    </subcellularLocation>
</comment>
<dbReference type="Pfam" id="PF01169">
    <property type="entry name" value="GDT1"/>
    <property type="match status" value="2"/>
</dbReference>
<keyword evidence="4 6" id="KW-1133">Transmembrane helix</keyword>
<evidence type="ECO:0000313" key="7">
    <source>
        <dbReference type="EMBL" id="NBG96556.1"/>
    </source>
</evidence>
<feature type="transmembrane region" description="Helical" evidence="6">
    <location>
        <begin position="33"/>
        <end position="55"/>
    </location>
</feature>
<dbReference type="AlphaFoldDB" id="A0A845QEA3"/>
<keyword evidence="3 6" id="KW-0812">Transmembrane</keyword>
<evidence type="ECO:0000256" key="5">
    <source>
        <dbReference type="ARBA" id="ARBA00023136"/>
    </source>
</evidence>
<comment type="caution">
    <text evidence="7">The sequence shown here is derived from an EMBL/GenBank/DDBJ whole genome shotgun (WGS) entry which is preliminary data.</text>
</comment>
<proteinExistence type="inferred from homology"/>
<evidence type="ECO:0000256" key="6">
    <source>
        <dbReference type="RuleBase" id="RU365102"/>
    </source>
</evidence>
<dbReference type="GO" id="GO:0046873">
    <property type="term" value="F:metal ion transmembrane transporter activity"/>
    <property type="evidence" value="ECO:0007669"/>
    <property type="project" value="InterPro"/>
</dbReference>
<feature type="transmembrane region" description="Helical" evidence="6">
    <location>
        <begin position="97"/>
        <end position="112"/>
    </location>
</feature>
<dbReference type="RefSeq" id="WP_027841292.1">
    <property type="nucleotide sequence ID" value="NZ_BMHN01000001.1"/>
</dbReference>